<comment type="caution">
    <text evidence="2">The sequence shown here is derived from an EMBL/GenBank/DDBJ whole genome shotgun (WGS) entry which is preliminary data.</text>
</comment>
<feature type="region of interest" description="Disordered" evidence="1">
    <location>
        <begin position="175"/>
        <end position="196"/>
    </location>
</feature>
<evidence type="ECO:0000313" key="3">
    <source>
        <dbReference type="Proteomes" id="UP000799777"/>
    </source>
</evidence>
<keyword evidence="3" id="KW-1185">Reference proteome</keyword>
<protein>
    <submittedName>
        <fullName evidence="2">Uncharacterized protein</fullName>
    </submittedName>
</protein>
<evidence type="ECO:0000256" key="1">
    <source>
        <dbReference type="SAM" id="MobiDB-lite"/>
    </source>
</evidence>
<feature type="region of interest" description="Disordered" evidence="1">
    <location>
        <begin position="133"/>
        <end position="152"/>
    </location>
</feature>
<organism evidence="2 3">
    <name type="scientific">Setomelanomma holmii</name>
    <dbReference type="NCBI Taxonomy" id="210430"/>
    <lineage>
        <taxon>Eukaryota</taxon>
        <taxon>Fungi</taxon>
        <taxon>Dikarya</taxon>
        <taxon>Ascomycota</taxon>
        <taxon>Pezizomycotina</taxon>
        <taxon>Dothideomycetes</taxon>
        <taxon>Pleosporomycetidae</taxon>
        <taxon>Pleosporales</taxon>
        <taxon>Pleosporineae</taxon>
        <taxon>Phaeosphaeriaceae</taxon>
        <taxon>Setomelanomma</taxon>
    </lineage>
</organism>
<proteinExistence type="predicted"/>
<dbReference type="EMBL" id="ML978286">
    <property type="protein sequence ID" value="KAF2024729.1"/>
    <property type="molecule type" value="Genomic_DNA"/>
</dbReference>
<evidence type="ECO:0000313" key="2">
    <source>
        <dbReference type="EMBL" id="KAF2024729.1"/>
    </source>
</evidence>
<dbReference type="Proteomes" id="UP000799777">
    <property type="component" value="Unassembled WGS sequence"/>
</dbReference>
<reference evidence="2" key="1">
    <citation type="journal article" date="2020" name="Stud. Mycol.">
        <title>101 Dothideomycetes genomes: a test case for predicting lifestyles and emergence of pathogens.</title>
        <authorList>
            <person name="Haridas S."/>
            <person name="Albert R."/>
            <person name="Binder M."/>
            <person name="Bloem J."/>
            <person name="Labutti K."/>
            <person name="Salamov A."/>
            <person name="Andreopoulos B."/>
            <person name="Baker S."/>
            <person name="Barry K."/>
            <person name="Bills G."/>
            <person name="Bluhm B."/>
            <person name="Cannon C."/>
            <person name="Castanera R."/>
            <person name="Culley D."/>
            <person name="Daum C."/>
            <person name="Ezra D."/>
            <person name="Gonzalez J."/>
            <person name="Henrissat B."/>
            <person name="Kuo A."/>
            <person name="Liang C."/>
            <person name="Lipzen A."/>
            <person name="Lutzoni F."/>
            <person name="Magnuson J."/>
            <person name="Mondo S."/>
            <person name="Nolan M."/>
            <person name="Ohm R."/>
            <person name="Pangilinan J."/>
            <person name="Park H.-J."/>
            <person name="Ramirez L."/>
            <person name="Alfaro M."/>
            <person name="Sun H."/>
            <person name="Tritt A."/>
            <person name="Yoshinaga Y."/>
            <person name="Zwiers L.-H."/>
            <person name="Turgeon B."/>
            <person name="Goodwin S."/>
            <person name="Spatafora J."/>
            <person name="Crous P."/>
            <person name="Grigoriev I."/>
        </authorList>
    </citation>
    <scope>NUCLEOTIDE SEQUENCE</scope>
    <source>
        <strain evidence="2">CBS 110217</strain>
    </source>
</reference>
<dbReference type="OrthoDB" id="5245206at2759"/>
<accession>A0A9P4GZX1</accession>
<gene>
    <name evidence="2" type="ORF">EK21DRAFT_78078</name>
</gene>
<dbReference type="AlphaFoldDB" id="A0A9P4GZX1"/>
<sequence length="626" mass="68485">MALVTRILMHKHAKPTTEDVRIADGNNEHHHQLAHISSSWKRIFASRQERTKGHWVPSLSGMIRAGDEGLFPSALFANLHGHPGELSLERLYQVFAEEVRTRPVSERTAYSSEISRFLASTKRVNSAPKRVQSVSHRRRSIAGQDGSPKAHRMSLDLSAMEMGLARSMSMKKRAPPLIPMKNGLTDTSVEKRSRSSWMKDGQIAGSRYSSLAVTVTPAELAALSIIMGCPVTAGEKSEYIPSKRGAFNISMSSSITEDGNHQITLRQHRRTVSQLPAKGSGFSPLYAKHLAGGSLPYSQDKKTINSILISTHTLKTVRSGSPLFLHDYNFKTPQSRFLTSLPSSRELSFQIASPATKPPPSNPLIDAISLMLFSGGLVPLATTPLIKTISFIASGGLPPARLLQRLEGLVDKVNRFAPHLSTFGALYEPQNAALLYRERERLGKLAIDPTTPDSIADKAARMQRYITLLERLMALVPDMKPADVLAAVQEVTKSELERAYVDAVTVYQASPSRTSSVVDSHACPISDARSKRLSACSATASRSDRESLSSVASPTSSTFPAENLRKVVEGILKSELPLSIAQVATVARLVLVAWTLSVEKVSWEIGEEGFKVVDVEAWRGRKIVLC</sequence>
<name>A0A9P4GZX1_9PLEO</name>